<accession>A0A6A6HT59</accession>
<reference evidence="1" key="1">
    <citation type="journal article" date="2020" name="Stud. Mycol.">
        <title>101 Dothideomycetes genomes: a test case for predicting lifestyles and emergence of pathogens.</title>
        <authorList>
            <person name="Haridas S."/>
            <person name="Albert R."/>
            <person name="Binder M."/>
            <person name="Bloem J."/>
            <person name="Labutti K."/>
            <person name="Salamov A."/>
            <person name="Andreopoulos B."/>
            <person name="Baker S."/>
            <person name="Barry K."/>
            <person name="Bills G."/>
            <person name="Bluhm B."/>
            <person name="Cannon C."/>
            <person name="Castanera R."/>
            <person name="Culley D."/>
            <person name="Daum C."/>
            <person name="Ezra D."/>
            <person name="Gonzalez J."/>
            <person name="Henrissat B."/>
            <person name="Kuo A."/>
            <person name="Liang C."/>
            <person name="Lipzen A."/>
            <person name="Lutzoni F."/>
            <person name="Magnuson J."/>
            <person name="Mondo S."/>
            <person name="Nolan M."/>
            <person name="Ohm R."/>
            <person name="Pangilinan J."/>
            <person name="Park H.-J."/>
            <person name="Ramirez L."/>
            <person name="Alfaro M."/>
            <person name="Sun H."/>
            <person name="Tritt A."/>
            <person name="Yoshinaga Y."/>
            <person name="Zwiers L.-H."/>
            <person name="Turgeon B."/>
            <person name="Goodwin S."/>
            <person name="Spatafora J."/>
            <person name="Crous P."/>
            <person name="Grigoriev I."/>
        </authorList>
    </citation>
    <scope>NUCLEOTIDE SEQUENCE</scope>
    <source>
        <strain evidence="1">CBS 122368</strain>
    </source>
</reference>
<dbReference type="AlphaFoldDB" id="A0A6A6HT59"/>
<proteinExistence type="predicted"/>
<name>A0A6A6HT59_9PLEO</name>
<dbReference type="Proteomes" id="UP000800094">
    <property type="component" value="Unassembled WGS sequence"/>
</dbReference>
<protein>
    <submittedName>
        <fullName evidence="1">Uncharacterized protein</fullName>
    </submittedName>
</protein>
<dbReference type="GeneID" id="54585703"/>
<sequence>MPPAPVGHSASVGRRLPIGRGGLLCPPSPSYFASFASLLGRAWNGMNSDTRNARPQQQPYMIQTSRLSAPGGFLRRRRLSWHAARTAPLGSRNYHVHVQRSSRPILHAPAIAQKMQAEDCGPFSQACWQEQQQARGPEYGRARARIQQRGGGGRTGLFLSRLVTGCWRRASDDGRGAIFGWPPILDPSPASL</sequence>
<evidence type="ECO:0000313" key="1">
    <source>
        <dbReference type="EMBL" id="KAF2241197.1"/>
    </source>
</evidence>
<gene>
    <name evidence="1" type="ORF">BU26DRAFT_556321</name>
</gene>
<keyword evidence="2" id="KW-1185">Reference proteome</keyword>
<dbReference type="RefSeq" id="XP_033676201.1">
    <property type="nucleotide sequence ID" value="XM_033832373.1"/>
</dbReference>
<dbReference type="EMBL" id="ML987213">
    <property type="protein sequence ID" value="KAF2241197.1"/>
    <property type="molecule type" value="Genomic_DNA"/>
</dbReference>
<organism evidence="1 2">
    <name type="scientific">Trematosphaeria pertusa</name>
    <dbReference type="NCBI Taxonomy" id="390896"/>
    <lineage>
        <taxon>Eukaryota</taxon>
        <taxon>Fungi</taxon>
        <taxon>Dikarya</taxon>
        <taxon>Ascomycota</taxon>
        <taxon>Pezizomycotina</taxon>
        <taxon>Dothideomycetes</taxon>
        <taxon>Pleosporomycetidae</taxon>
        <taxon>Pleosporales</taxon>
        <taxon>Massarineae</taxon>
        <taxon>Trematosphaeriaceae</taxon>
        <taxon>Trematosphaeria</taxon>
    </lineage>
</organism>
<evidence type="ECO:0000313" key="2">
    <source>
        <dbReference type="Proteomes" id="UP000800094"/>
    </source>
</evidence>